<gene>
    <name evidence="4" type="ORF">M9458_052990</name>
</gene>
<evidence type="ECO:0000313" key="4">
    <source>
        <dbReference type="EMBL" id="KAL0151691.1"/>
    </source>
</evidence>
<dbReference type="Pfam" id="PF04434">
    <property type="entry name" value="SWIM"/>
    <property type="match status" value="1"/>
</dbReference>
<dbReference type="Proteomes" id="UP001529510">
    <property type="component" value="Unassembled WGS sequence"/>
</dbReference>
<comment type="caution">
    <text evidence="4">The sequence shown here is derived from an EMBL/GenBank/DDBJ whole genome shotgun (WGS) entry which is preliminary data.</text>
</comment>
<sequence>MSYRREDVTVHGDGVFSMKSQTADYHKICFGSHTTMPSCTCEDWQRNLLPCKHFCAVFIMVQSHLSRSQQPSSLRQQHPSQRRTSSSIPHADTSNPPKSNSKTQKRQKCGSLLCDISDLTYHLQDKPFLDSLIVRLNDLLEDVRRHTPHDDTLPLSYTPPSKKCRDLKPLSMIPRKHPSSGRFGHRVEAMKASFKI</sequence>
<evidence type="ECO:0000256" key="2">
    <source>
        <dbReference type="SAM" id="MobiDB-lite"/>
    </source>
</evidence>
<organism evidence="4 5">
    <name type="scientific">Cirrhinus mrigala</name>
    <name type="common">Mrigala</name>
    <dbReference type="NCBI Taxonomy" id="683832"/>
    <lineage>
        <taxon>Eukaryota</taxon>
        <taxon>Metazoa</taxon>
        <taxon>Chordata</taxon>
        <taxon>Craniata</taxon>
        <taxon>Vertebrata</taxon>
        <taxon>Euteleostomi</taxon>
        <taxon>Actinopterygii</taxon>
        <taxon>Neopterygii</taxon>
        <taxon>Teleostei</taxon>
        <taxon>Ostariophysi</taxon>
        <taxon>Cypriniformes</taxon>
        <taxon>Cyprinidae</taxon>
        <taxon>Labeoninae</taxon>
        <taxon>Labeonini</taxon>
        <taxon>Cirrhinus</taxon>
    </lineage>
</organism>
<keyword evidence="1" id="KW-0862">Zinc</keyword>
<dbReference type="GO" id="GO:0008270">
    <property type="term" value="F:zinc ion binding"/>
    <property type="evidence" value="ECO:0007669"/>
    <property type="project" value="UniProtKB-KW"/>
</dbReference>
<feature type="compositionally biased region" description="Polar residues" evidence="2">
    <location>
        <begin position="84"/>
        <end position="102"/>
    </location>
</feature>
<keyword evidence="5" id="KW-1185">Reference proteome</keyword>
<accession>A0ABD0MRW2</accession>
<evidence type="ECO:0000259" key="3">
    <source>
        <dbReference type="PROSITE" id="PS50966"/>
    </source>
</evidence>
<feature type="region of interest" description="Disordered" evidence="2">
    <location>
        <begin position="68"/>
        <end position="106"/>
    </location>
</feature>
<dbReference type="PANTHER" id="PTHR47456">
    <property type="entry name" value="PHD-TYPE DOMAIN-CONTAINING PROTEIN"/>
    <property type="match status" value="1"/>
</dbReference>
<dbReference type="PROSITE" id="PS50966">
    <property type="entry name" value="ZF_SWIM"/>
    <property type="match status" value="1"/>
</dbReference>
<keyword evidence="1" id="KW-0479">Metal-binding</keyword>
<protein>
    <recommendedName>
        <fullName evidence="3">SWIM-type domain-containing protein</fullName>
    </recommendedName>
</protein>
<proteinExistence type="predicted"/>
<keyword evidence="1" id="KW-0863">Zinc-finger</keyword>
<dbReference type="InterPro" id="IPR007527">
    <property type="entry name" value="Znf_SWIM"/>
</dbReference>
<reference evidence="4 5" key="1">
    <citation type="submission" date="2024-05" db="EMBL/GenBank/DDBJ databases">
        <title>Genome sequencing and assembly of Indian major carp, Cirrhinus mrigala (Hamilton, 1822).</title>
        <authorList>
            <person name="Mohindra V."/>
            <person name="Chowdhury L.M."/>
            <person name="Lal K."/>
            <person name="Jena J.K."/>
        </authorList>
    </citation>
    <scope>NUCLEOTIDE SEQUENCE [LARGE SCALE GENOMIC DNA]</scope>
    <source>
        <strain evidence="4">CM1030</strain>
        <tissue evidence="4">Blood</tissue>
    </source>
</reference>
<dbReference type="AlphaFoldDB" id="A0ABD0MRW2"/>
<feature type="domain" description="SWIM-type" evidence="3">
    <location>
        <begin position="30"/>
        <end position="62"/>
    </location>
</feature>
<feature type="compositionally biased region" description="Low complexity" evidence="2">
    <location>
        <begin position="68"/>
        <end position="83"/>
    </location>
</feature>
<name>A0ABD0MRW2_CIRMR</name>
<dbReference type="EMBL" id="JAMKFB020000231">
    <property type="protein sequence ID" value="KAL0151691.1"/>
    <property type="molecule type" value="Genomic_DNA"/>
</dbReference>
<evidence type="ECO:0000256" key="1">
    <source>
        <dbReference type="PROSITE-ProRule" id="PRU00325"/>
    </source>
</evidence>
<evidence type="ECO:0000313" key="5">
    <source>
        <dbReference type="Proteomes" id="UP001529510"/>
    </source>
</evidence>